<dbReference type="InterPro" id="IPR040338">
    <property type="entry name" value="At1g67623-like"/>
</dbReference>
<keyword evidence="1" id="KW-0812">Transmembrane</keyword>
<dbReference type="EMBL" id="CAKOAT010368487">
    <property type="protein sequence ID" value="CAH8363688.1"/>
    <property type="molecule type" value="Genomic_DNA"/>
</dbReference>
<dbReference type="PANTHER" id="PTHR33784">
    <property type="entry name" value="OS05G0482100 PROTEIN"/>
    <property type="match status" value="1"/>
</dbReference>
<sequence length="128" mass="14811">MSCRASNWISGECSTVIDKCLAQYNIKAHYIEGIMQFLYLDNPNDGLLHLHKSADGVYVSGSVIYGVLMLFLGHMYEGKKYLDFLEWKTNINRINKPWSRIKKSLRRVNIMLPKEHNETRVTGKLTCQ</sequence>
<dbReference type="AlphaFoldDB" id="A0ABC8L284"/>
<evidence type="ECO:0000313" key="2">
    <source>
        <dbReference type="EMBL" id="CAH8363688.1"/>
    </source>
</evidence>
<keyword evidence="1" id="KW-1133">Transmembrane helix</keyword>
<comment type="caution">
    <text evidence="2">The sequence shown here is derived from an EMBL/GenBank/DDBJ whole genome shotgun (WGS) entry which is preliminary data.</text>
</comment>
<protein>
    <submittedName>
        <fullName evidence="2">Uncharacterized protein</fullName>
    </submittedName>
</protein>
<keyword evidence="1" id="KW-0472">Membrane</keyword>
<evidence type="ECO:0000313" key="3">
    <source>
        <dbReference type="Proteomes" id="UP001642260"/>
    </source>
</evidence>
<proteinExistence type="predicted"/>
<dbReference type="Proteomes" id="UP001642260">
    <property type="component" value="Unassembled WGS sequence"/>
</dbReference>
<accession>A0ABC8L284</accession>
<keyword evidence="3" id="KW-1185">Reference proteome</keyword>
<gene>
    <name evidence="2" type="ORF">ERUC_LOCUS29444</name>
</gene>
<reference evidence="2 3" key="1">
    <citation type="submission" date="2022-03" db="EMBL/GenBank/DDBJ databases">
        <authorList>
            <person name="Macdonald S."/>
            <person name="Ahmed S."/>
            <person name="Newling K."/>
        </authorList>
    </citation>
    <scope>NUCLEOTIDE SEQUENCE [LARGE SCALE GENOMIC DNA]</scope>
</reference>
<name>A0ABC8L284_ERUVS</name>
<organism evidence="2 3">
    <name type="scientific">Eruca vesicaria subsp. sativa</name>
    <name type="common">Garden rocket</name>
    <name type="synonym">Eruca sativa</name>
    <dbReference type="NCBI Taxonomy" id="29727"/>
    <lineage>
        <taxon>Eukaryota</taxon>
        <taxon>Viridiplantae</taxon>
        <taxon>Streptophyta</taxon>
        <taxon>Embryophyta</taxon>
        <taxon>Tracheophyta</taxon>
        <taxon>Spermatophyta</taxon>
        <taxon>Magnoliopsida</taxon>
        <taxon>eudicotyledons</taxon>
        <taxon>Gunneridae</taxon>
        <taxon>Pentapetalae</taxon>
        <taxon>rosids</taxon>
        <taxon>malvids</taxon>
        <taxon>Brassicales</taxon>
        <taxon>Brassicaceae</taxon>
        <taxon>Brassiceae</taxon>
        <taxon>Eruca</taxon>
    </lineage>
</organism>
<feature type="transmembrane region" description="Helical" evidence="1">
    <location>
        <begin position="57"/>
        <end position="76"/>
    </location>
</feature>
<dbReference type="PANTHER" id="PTHR33784:SF25">
    <property type="entry name" value="NUCLEIC ACID-BINDING, OB-FOLD-LIKE PROTEIN"/>
    <property type="match status" value="1"/>
</dbReference>
<evidence type="ECO:0000256" key="1">
    <source>
        <dbReference type="SAM" id="Phobius"/>
    </source>
</evidence>